<keyword evidence="3 4" id="KW-0732">Signal</keyword>
<dbReference type="InterPro" id="IPR025997">
    <property type="entry name" value="SBP_2_dom"/>
</dbReference>
<accession>A0A1I5ZPY2</accession>
<feature type="signal peptide" evidence="4">
    <location>
        <begin position="1"/>
        <end position="22"/>
    </location>
</feature>
<dbReference type="CDD" id="cd01536">
    <property type="entry name" value="PBP1_ABC_sugar_binding-like"/>
    <property type="match status" value="1"/>
</dbReference>
<name>A0A1I5ZPY2_9RHOB</name>
<evidence type="ECO:0000256" key="4">
    <source>
        <dbReference type="SAM" id="SignalP"/>
    </source>
</evidence>
<dbReference type="Gene3D" id="3.40.50.2300">
    <property type="match status" value="2"/>
</dbReference>
<reference evidence="7" key="1">
    <citation type="submission" date="2016-10" db="EMBL/GenBank/DDBJ databases">
        <authorList>
            <person name="Varghese N."/>
            <person name="Submissions S."/>
        </authorList>
    </citation>
    <scope>NUCLEOTIDE SEQUENCE [LARGE SCALE GENOMIC DNA]</scope>
    <source>
        <strain evidence="7">JCM 10271</strain>
    </source>
</reference>
<sequence>MTLRSTLVVSTALAALAGTASAQSMQIGITQNNVGVDSYQTTYEQAFIAAAEANDDVETVVLDAGGDVARQIAQMEDLIQQEVDAIIIWPTNGEAVIPAVRKASQAGIPVIVTNSNIAEQGFDFVASFSGPDNITQGARSAEIMCDRFKAQGIDGEAQIVQISGQPGYTTAIERAQGFEERLPEVCPDVTLMETQPGDWNREKSQQVMEAFLVKYDDIDGVYAGDDNMGVGALNAAKAAGRAGDITFVGATNFAVGYEAMAAGEYWGSIYQSPVDDAEAALQTAIDVLNGEDVPFLNYFDTPKITQDNMDEFTKPVF</sequence>
<evidence type="ECO:0000313" key="6">
    <source>
        <dbReference type="EMBL" id="SFQ58403.1"/>
    </source>
</evidence>
<keyword evidence="7" id="KW-1185">Reference proteome</keyword>
<comment type="similarity">
    <text evidence="2">Belongs to the bacterial solute-binding protein 2 family.</text>
</comment>
<proteinExistence type="inferred from homology"/>
<dbReference type="SUPFAM" id="SSF53822">
    <property type="entry name" value="Periplasmic binding protein-like I"/>
    <property type="match status" value="1"/>
</dbReference>
<organism evidence="6 7">
    <name type="scientific">Roseivivax halotolerans</name>
    <dbReference type="NCBI Taxonomy" id="93684"/>
    <lineage>
        <taxon>Bacteria</taxon>
        <taxon>Pseudomonadati</taxon>
        <taxon>Pseudomonadota</taxon>
        <taxon>Alphaproteobacteria</taxon>
        <taxon>Rhodobacterales</taxon>
        <taxon>Roseobacteraceae</taxon>
        <taxon>Roseivivax</taxon>
    </lineage>
</organism>
<dbReference type="Proteomes" id="UP000243106">
    <property type="component" value="Unassembled WGS sequence"/>
</dbReference>
<comment type="subcellular location">
    <subcellularLocation>
        <location evidence="1">Cell envelope</location>
    </subcellularLocation>
</comment>
<feature type="chain" id="PRO_5017269770" evidence="4">
    <location>
        <begin position="23"/>
        <end position="317"/>
    </location>
</feature>
<protein>
    <submittedName>
        <fullName evidence="6">Ribose transport system substrate-binding protein</fullName>
    </submittedName>
</protein>
<dbReference type="PANTHER" id="PTHR46847">
    <property type="entry name" value="D-ALLOSE-BINDING PERIPLASMIC PROTEIN-RELATED"/>
    <property type="match status" value="1"/>
</dbReference>
<evidence type="ECO:0000313" key="7">
    <source>
        <dbReference type="Proteomes" id="UP000243106"/>
    </source>
</evidence>
<dbReference type="PANTHER" id="PTHR46847:SF1">
    <property type="entry name" value="D-ALLOSE-BINDING PERIPLASMIC PROTEIN-RELATED"/>
    <property type="match status" value="1"/>
</dbReference>
<evidence type="ECO:0000256" key="1">
    <source>
        <dbReference type="ARBA" id="ARBA00004196"/>
    </source>
</evidence>
<evidence type="ECO:0000259" key="5">
    <source>
        <dbReference type="Pfam" id="PF13407"/>
    </source>
</evidence>
<evidence type="ECO:0000256" key="3">
    <source>
        <dbReference type="ARBA" id="ARBA00022729"/>
    </source>
</evidence>
<dbReference type="AlphaFoldDB" id="A0A1I5ZPY2"/>
<dbReference type="GO" id="GO:0030246">
    <property type="term" value="F:carbohydrate binding"/>
    <property type="evidence" value="ECO:0007669"/>
    <property type="project" value="UniProtKB-ARBA"/>
</dbReference>
<feature type="domain" description="Periplasmic binding protein" evidence="5">
    <location>
        <begin position="32"/>
        <end position="291"/>
    </location>
</feature>
<dbReference type="GO" id="GO:0030313">
    <property type="term" value="C:cell envelope"/>
    <property type="evidence" value="ECO:0007669"/>
    <property type="project" value="UniProtKB-SubCell"/>
</dbReference>
<dbReference type="RefSeq" id="WP_093013916.1">
    <property type="nucleotide sequence ID" value="NZ_FOXV01000011.1"/>
</dbReference>
<evidence type="ECO:0000256" key="2">
    <source>
        <dbReference type="ARBA" id="ARBA00007639"/>
    </source>
</evidence>
<dbReference type="STRING" id="93684.SAMN05421853_11175"/>
<gene>
    <name evidence="6" type="ORF">SAMN05421853_11175</name>
</gene>
<dbReference type="InterPro" id="IPR028082">
    <property type="entry name" value="Peripla_BP_I"/>
</dbReference>
<dbReference type="Pfam" id="PF13407">
    <property type="entry name" value="Peripla_BP_4"/>
    <property type="match status" value="1"/>
</dbReference>
<dbReference type="EMBL" id="FOXV01000011">
    <property type="protein sequence ID" value="SFQ58403.1"/>
    <property type="molecule type" value="Genomic_DNA"/>
</dbReference>